<organism evidence="1 2">
    <name type="scientific">Persea americana</name>
    <name type="common">Avocado</name>
    <dbReference type="NCBI Taxonomy" id="3435"/>
    <lineage>
        <taxon>Eukaryota</taxon>
        <taxon>Viridiplantae</taxon>
        <taxon>Streptophyta</taxon>
        <taxon>Embryophyta</taxon>
        <taxon>Tracheophyta</taxon>
        <taxon>Spermatophyta</taxon>
        <taxon>Magnoliopsida</taxon>
        <taxon>Magnoliidae</taxon>
        <taxon>Laurales</taxon>
        <taxon>Lauraceae</taxon>
        <taxon>Persea</taxon>
    </lineage>
</organism>
<keyword evidence="2" id="KW-1185">Reference proteome</keyword>
<evidence type="ECO:0000313" key="2">
    <source>
        <dbReference type="Proteomes" id="UP001234297"/>
    </source>
</evidence>
<gene>
    <name evidence="1" type="ORF">MRB53_034334</name>
</gene>
<reference evidence="1 2" key="1">
    <citation type="journal article" date="2022" name="Hortic Res">
        <title>A haplotype resolved chromosomal level avocado genome allows analysis of novel avocado genes.</title>
        <authorList>
            <person name="Nath O."/>
            <person name="Fletcher S.J."/>
            <person name="Hayward A."/>
            <person name="Shaw L.M."/>
            <person name="Masouleh A.K."/>
            <person name="Furtado A."/>
            <person name="Henry R.J."/>
            <person name="Mitter N."/>
        </authorList>
    </citation>
    <scope>NUCLEOTIDE SEQUENCE [LARGE SCALE GENOMIC DNA]</scope>
    <source>
        <strain evidence="2">cv. Hass</strain>
    </source>
</reference>
<protein>
    <submittedName>
        <fullName evidence="1">Uncharacterized protein</fullName>
    </submittedName>
</protein>
<proteinExistence type="predicted"/>
<comment type="caution">
    <text evidence="1">The sequence shown here is derived from an EMBL/GenBank/DDBJ whole genome shotgun (WGS) entry which is preliminary data.</text>
</comment>
<dbReference type="Proteomes" id="UP001234297">
    <property type="component" value="Chromosome 11"/>
</dbReference>
<sequence>MTPDHASRTEILCIQVVVDAFYLDISTKCVHLTNRKYDPRPLRGRTSFIMEHCLFQNVSRYASGESGLLWACSLNVKRLDDLGTLRSLEPIGALLC</sequence>
<dbReference type="EMBL" id="CM056819">
    <property type="protein sequence ID" value="KAJ8625804.1"/>
    <property type="molecule type" value="Genomic_DNA"/>
</dbReference>
<name>A0ACC2KX60_PERAE</name>
<accession>A0ACC2KX60</accession>
<evidence type="ECO:0000313" key="1">
    <source>
        <dbReference type="EMBL" id="KAJ8625804.1"/>
    </source>
</evidence>